<dbReference type="InterPro" id="IPR037241">
    <property type="entry name" value="E2F-DP_heterodim"/>
</dbReference>
<gene>
    <name evidence="8" type="ORF">HPP92_007136</name>
</gene>
<keyword evidence="3 6" id="KW-0238">DNA-binding</keyword>
<dbReference type="CDD" id="cd14660">
    <property type="entry name" value="E2F_DD"/>
    <property type="match status" value="1"/>
</dbReference>
<dbReference type="GO" id="GO:0090575">
    <property type="term" value="C:RNA polymerase II transcription regulator complex"/>
    <property type="evidence" value="ECO:0007669"/>
    <property type="project" value="TreeGrafter"/>
</dbReference>
<dbReference type="InterPro" id="IPR032198">
    <property type="entry name" value="E2F_CC-MB"/>
</dbReference>
<dbReference type="FunFam" id="1.10.10.10:FF:000008">
    <property type="entry name" value="E2F transcription factor 1"/>
    <property type="match status" value="1"/>
</dbReference>
<accession>A0A835RHM0</accession>
<evidence type="ECO:0000256" key="5">
    <source>
        <dbReference type="ARBA" id="ARBA00023306"/>
    </source>
</evidence>
<dbReference type="EMBL" id="JADCNL010000003">
    <property type="protein sequence ID" value="KAG0488325.1"/>
    <property type="molecule type" value="Genomic_DNA"/>
</dbReference>
<comment type="caution">
    <text evidence="8">The sequence shown here is derived from an EMBL/GenBank/DDBJ whole genome shotgun (WGS) entry which is preliminary data.</text>
</comment>
<dbReference type="InterPro" id="IPR003316">
    <property type="entry name" value="E2F_WHTH_DNA-bd_dom"/>
</dbReference>
<keyword evidence="5" id="KW-0131">Cell cycle</keyword>
<dbReference type="Gene3D" id="6.10.250.540">
    <property type="match status" value="1"/>
</dbReference>
<organism evidence="8 9">
    <name type="scientific">Vanilla planifolia</name>
    <name type="common">Vanilla</name>
    <dbReference type="NCBI Taxonomy" id="51239"/>
    <lineage>
        <taxon>Eukaryota</taxon>
        <taxon>Viridiplantae</taxon>
        <taxon>Streptophyta</taxon>
        <taxon>Embryophyta</taxon>
        <taxon>Tracheophyta</taxon>
        <taxon>Spermatophyta</taxon>
        <taxon>Magnoliopsida</taxon>
        <taxon>Liliopsida</taxon>
        <taxon>Asparagales</taxon>
        <taxon>Orchidaceae</taxon>
        <taxon>Vanilloideae</taxon>
        <taxon>Vanilleae</taxon>
        <taxon>Vanilla</taxon>
    </lineage>
</organism>
<keyword evidence="2 6" id="KW-0805">Transcription regulation</keyword>
<dbReference type="PANTHER" id="PTHR12081">
    <property type="entry name" value="TRANSCRIPTION FACTOR E2F"/>
    <property type="match status" value="1"/>
</dbReference>
<reference evidence="8 9" key="1">
    <citation type="journal article" date="2020" name="Nat. Food">
        <title>A phased Vanilla planifolia genome enables genetic improvement of flavour and production.</title>
        <authorList>
            <person name="Hasing T."/>
            <person name="Tang H."/>
            <person name="Brym M."/>
            <person name="Khazi F."/>
            <person name="Huang T."/>
            <person name="Chambers A.H."/>
        </authorList>
    </citation>
    <scope>NUCLEOTIDE SEQUENCE [LARGE SCALE GENOMIC DNA]</scope>
    <source>
        <tissue evidence="8">Leaf</tissue>
    </source>
</reference>
<dbReference type="SUPFAM" id="SSF46785">
    <property type="entry name" value="Winged helix' DNA-binding domain"/>
    <property type="match status" value="1"/>
</dbReference>
<keyword evidence="6" id="KW-0539">Nucleus</keyword>
<proteinExistence type="inferred from homology"/>
<keyword evidence="4 6" id="KW-0804">Transcription</keyword>
<evidence type="ECO:0000256" key="4">
    <source>
        <dbReference type="ARBA" id="ARBA00023163"/>
    </source>
</evidence>
<feature type="domain" description="E2F/DP family winged-helix DNA-binding" evidence="7">
    <location>
        <begin position="146"/>
        <end position="211"/>
    </location>
</feature>
<keyword evidence="9" id="KW-1185">Reference proteome</keyword>
<dbReference type="Pfam" id="PF02319">
    <property type="entry name" value="WHD_E2F_TDP"/>
    <property type="match status" value="1"/>
</dbReference>
<dbReference type="InterPro" id="IPR036388">
    <property type="entry name" value="WH-like_DNA-bd_sf"/>
</dbReference>
<evidence type="ECO:0000313" key="9">
    <source>
        <dbReference type="Proteomes" id="UP000636800"/>
    </source>
</evidence>
<evidence type="ECO:0000313" key="8">
    <source>
        <dbReference type="EMBL" id="KAG0488325.1"/>
    </source>
</evidence>
<evidence type="ECO:0000256" key="2">
    <source>
        <dbReference type="ARBA" id="ARBA00023015"/>
    </source>
</evidence>
<dbReference type="GO" id="GO:0000981">
    <property type="term" value="F:DNA-binding transcription factor activity, RNA polymerase II-specific"/>
    <property type="evidence" value="ECO:0007669"/>
    <property type="project" value="TreeGrafter"/>
</dbReference>
<evidence type="ECO:0000259" key="7">
    <source>
        <dbReference type="SMART" id="SM01372"/>
    </source>
</evidence>
<dbReference type="Proteomes" id="UP000636800">
    <property type="component" value="Chromosome 3"/>
</dbReference>
<evidence type="ECO:0000256" key="1">
    <source>
        <dbReference type="ARBA" id="ARBA00010940"/>
    </source>
</evidence>
<name>A0A835RHM0_VANPL</name>
<dbReference type="AlphaFoldDB" id="A0A835RHM0"/>
<evidence type="ECO:0000256" key="6">
    <source>
        <dbReference type="RuleBase" id="RU003796"/>
    </source>
</evidence>
<dbReference type="InterPro" id="IPR036390">
    <property type="entry name" value="WH_DNA-bd_sf"/>
</dbReference>
<dbReference type="InterPro" id="IPR015633">
    <property type="entry name" value="E2F"/>
</dbReference>
<dbReference type="SMART" id="SM01372">
    <property type="entry name" value="E2F_TDP"/>
    <property type="match status" value="1"/>
</dbReference>
<dbReference type="GO" id="GO:0000978">
    <property type="term" value="F:RNA polymerase II cis-regulatory region sequence-specific DNA binding"/>
    <property type="evidence" value="ECO:0007669"/>
    <property type="project" value="InterPro"/>
</dbReference>
<dbReference type="SUPFAM" id="SSF144074">
    <property type="entry name" value="E2F-DP heterodimerization region"/>
    <property type="match status" value="1"/>
</dbReference>
<comment type="subcellular location">
    <subcellularLocation>
        <location evidence="6">Nucleus</location>
    </subcellularLocation>
</comment>
<sequence>MYGADASSYAQQYLPLRSADLPRIPGRHFSLGSVDFPGFRCIVPGNIAKKEIAPSVNPLGCVIPANADFICKSNVTGELEVKLFETVVEVEQMEANDQKIIQSEHDKVHKKKRKSIFLTNKVSKPQAPESADGVYFNGLGVSTSSRYDSSLSLLTKKFLSLLLEASDGTLDLNKAAQELDVQKRRMYDITNVLEGIGLIEKSLKNMIQLKVTHMSRPKEVEDHKARLRAEVDILGIKEQELDRMIRERQGQIGTLMQDENNRKWLHVTQEDINSLHCFKDSTLIAIEAPHGTVVEVPDPDDASEFPQQHRMVLRSCMGPIRCYLISQLPKISVPRKDFDCCQDDAEITQLCPNGVILDTSIATQDQPNNKHPPARFRMQECCSDAVLRIETTDLDREFDYWFLSELGFGIAEMWTG</sequence>
<dbReference type="Pfam" id="PF16421">
    <property type="entry name" value="E2F_CC-MB"/>
    <property type="match status" value="1"/>
</dbReference>
<dbReference type="Gene3D" id="1.10.10.10">
    <property type="entry name" value="Winged helix-like DNA-binding domain superfamily/Winged helix DNA-binding domain"/>
    <property type="match status" value="1"/>
</dbReference>
<protein>
    <recommendedName>
        <fullName evidence="7">E2F/DP family winged-helix DNA-binding domain-containing protein</fullName>
    </recommendedName>
</protein>
<dbReference type="PANTHER" id="PTHR12081:SF18">
    <property type="entry name" value="TRANSCRIPTION FACTOR E2F2-RELATED"/>
    <property type="match status" value="1"/>
</dbReference>
<dbReference type="OrthoDB" id="657942at2759"/>
<evidence type="ECO:0000256" key="3">
    <source>
        <dbReference type="ARBA" id="ARBA00023125"/>
    </source>
</evidence>
<comment type="similarity">
    <text evidence="1 6">Belongs to the E2F/DP family.</text>
</comment>
<dbReference type="GO" id="GO:0046983">
    <property type="term" value="F:protein dimerization activity"/>
    <property type="evidence" value="ECO:0007669"/>
    <property type="project" value="InterPro"/>
</dbReference>